<dbReference type="EMBL" id="ABOX02000003">
    <property type="protein sequence ID" value="EEF62886.1"/>
    <property type="molecule type" value="Genomic_DNA"/>
</dbReference>
<comment type="caution">
    <text evidence="4">The sequence shown here is derived from an EMBL/GenBank/DDBJ whole genome shotgun (WGS) entry which is preliminary data.</text>
</comment>
<keyword evidence="1" id="KW-0677">Repeat</keyword>
<protein>
    <submittedName>
        <fullName evidence="4">NHL repeat containing protein</fullName>
    </submittedName>
</protein>
<feature type="repeat" description="NHL" evidence="2">
    <location>
        <begin position="564"/>
        <end position="588"/>
    </location>
</feature>
<accession>B9XBK1</accession>
<dbReference type="Pfam" id="PF25275">
    <property type="entry name" value="Golvesin_C"/>
    <property type="match status" value="1"/>
</dbReference>
<dbReference type="Proteomes" id="UP000003688">
    <property type="component" value="Unassembled WGS sequence"/>
</dbReference>
<gene>
    <name evidence="4" type="ORF">Cflav_PD5521</name>
</gene>
<dbReference type="PROSITE" id="PS50853">
    <property type="entry name" value="FN3"/>
    <property type="match status" value="1"/>
</dbReference>
<keyword evidence="5" id="KW-1185">Reference proteome</keyword>
<evidence type="ECO:0000259" key="3">
    <source>
        <dbReference type="PROSITE" id="PS50853"/>
    </source>
</evidence>
<evidence type="ECO:0000256" key="2">
    <source>
        <dbReference type="PROSITE-ProRule" id="PRU00504"/>
    </source>
</evidence>
<dbReference type="PANTHER" id="PTHR13833">
    <property type="match status" value="1"/>
</dbReference>
<dbReference type="SUPFAM" id="SSF101898">
    <property type="entry name" value="NHL repeat"/>
    <property type="match status" value="2"/>
</dbReference>
<feature type="repeat" description="NHL" evidence="2">
    <location>
        <begin position="505"/>
        <end position="539"/>
    </location>
</feature>
<dbReference type="SUPFAM" id="SSF63829">
    <property type="entry name" value="Calcium-dependent phosphotriesterase"/>
    <property type="match status" value="1"/>
</dbReference>
<dbReference type="InterPro" id="IPR011042">
    <property type="entry name" value="6-blade_b-propeller_TolB-like"/>
</dbReference>
<evidence type="ECO:0000313" key="4">
    <source>
        <dbReference type="EMBL" id="EEF62886.1"/>
    </source>
</evidence>
<dbReference type="InterPro" id="IPR033803">
    <property type="entry name" value="CBD-like_Golvesin-Xly"/>
</dbReference>
<evidence type="ECO:0000313" key="5">
    <source>
        <dbReference type="Proteomes" id="UP000003688"/>
    </source>
</evidence>
<dbReference type="InterPro" id="IPR001258">
    <property type="entry name" value="NHL_repeat"/>
</dbReference>
<organism evidence="4 5">
    <name type="scientific">Pedosphaera parvula (strain Ellin514)</name>
    <dbReference type="NCBI Taxonomy" id="320771"/>
    <lineage>
        <taxon>Bacteria</taxon>
        <taxon>Pseudomonadati</taxon>
        <taxon>Verrucomicrobiota</taxon>
        <taxon>Pedosphaerae</taxon>
        <taxon>Pedosphaerales</taxon>
        <taxon>Pedosphaeraceae</taxon>
        <taxon>Pedosphaera</taxon>
    </lineage>
</organism>
<evidence type="ECO:0000256" key="1">
    <source>
        <dbReference type="ARBA" id="ARBA00022737"/>
    </source>
</evidence>
<dbReference type="InterPro" id="IPR003961">
    <property type="entry name" value="FN3_dom"/>
</dbReference>
<dbReference type="RefSeq" id="WP_007413199.1">
    <property type="nucleotide sequence ID" value="NZ_ABOX02000003.1"/>
</dbReference>
<feature type="repeat" description="NHL" evidence="2">
    <location>
        <begin position="125"/>
        <end position="155"/>
    </location>
</feature>
<dbReference type="PANTHER" id="PTHR13833:SF71">
    <property type="entry name" value="NHL DOMAIN-CONTAINING PROTEIN"/>
    <property type="match status" value="1"/>
</dbReference>
<feature type="domain" description="Fibronectin type-III" evidence="3">
    <location>
        <begin position="710"/>
        <end position="809"/>
    </location>
</feature>
<feature type="repeat" description="NHL" evidence="2">
    <location>
        <begin position="230"/>
        <end position="265"/>
    </location>
</feature>
<proteinExistence type="predicted"/>
<sequence precursor="true">MNAIDQANRVMWKKSLFPALSKPTAVLPALACALLLTSSSTGWSQPLNFYTLAGYAGRGSANGISSSVQFKAPQAIAIDISNNVFVADTENHVIRKISCTGIITTLAGSLGTHGSRDGSGTNALFFRPAGIAVDASGNVLVADTGNNTVRKITATGDVTTFAGSAGNYGSTDNLGTNALFYRPTGIAIDNFNNIFVADTGNNTIRKITPSGNVNTMAGSAGVYGNLDNSGANALFSGPQGLTVDSSGNLYVVDTGNGTIRKITSSGVVTTFAGSAGNYGATNGIGANALFYAPQGITIDLFGCVYVADTGNHTIRKITSDGTVTTLAGLAGNYGSADSVNSSASFWNPQGITSDATGNLYIADTGNNTIRTITPGGSVTTFAGLPSIGSADGLSSDARFRFPQAVAVDAATNVYVADTANQTIRKISPSGLVCTLAGSIGHPGSVNNIGTNALFSGPQGITVDGVGNIYVADTLNHIIRRITPDGAATTFAGSAGVSGTANGTNTDAQFYAPQGLAVDGTGNVFVADTFNNLIRKITPGGAVTTLAGNFENFGSSDGTNSNARFYWPSGVAVDNAGNVFVADYMNHTIRELIPSGTNWIVNTVAGLAGFWGSIDGTNTSARFFQPRSLSVDASGALYVADSGNHAIRKITPSGTNWVVTTVAGLAGAAGSVDGTGINAEFSHPAGISLTSAGIVYVADSDNNTIRFDGSVPSTLINNLVVIPQFTSALIKWDTLIPTTSQIMYGPTPAYANLSSLNSTLRTNHSFLVTGLTTNTLYYFQAVCSSTTNQFFAVGSFSTLDNEIIVQSHDASYSGNWLTNSGAQDEYGYSYRYASTTTGADTAEAFFTPAISVPGYYDIYIWYSAASNRSTNAQFLASSPNGTLLTKVNQASNGGGWRLLAAGQYCASGTNNFVRIGNGTGETGRLVIADAVRWVYRPNQDSPANGTVPAWWSAFYFGTNGVNGSALAANGRTFFEDYLIGIAPNDPDTHLEFNISPMNPGFLVTFSPWEGGRTYQLASATNLSNPVWTVLPALPVTQNTYGEGLITYTNHSGSHTFYRLTVSPSP</sequence>
<feature type="repeat" description="NHL" evidence="2">
    <location>
        <begin position="180"/>
        <end position="210"/>
    </location>
</feature>
<dbReference type="AlphaFoldDB" id="B9XBK1"/>
<dbReference type="STRING" id="320771.Cflav_PD5521"/>
<name>B9XBK1_PEDPL</name>
<dbReference type="CDD" id="cd14953">
    <property type="entry name" value="NHL_like_1"/>
    <property type="match status" value="2"/>
</dbReference>
<dbReference type="Pfam" id="PF01436">
    <property type="entry name" value="NHL"/>
    <property type="match status" value="7"/>
</dbReference>
<reference evidence="4 5" key="1">
    <citation type="journal article" date="2011" name="J. Bacteriol.">
        <title>Genome sequence of 'Pedosphaera parvula' Ellin514, an aerobic Verrucomicrobial isolate from pasture soil.</title>
        <authorList>
            <person name="Kant R."/>
            <person name="van Passel M.W."/>
            <person name="Sangwan P."/>
            <person name="Palva A."/>
            <person name="Lucas S."/>
            <person name="Copeland A."/>
            <person name="Lapidus A."/>
            <person name="Glavina Del Rio T."/>
            <person name="Dalin E."/>
            <person name="Tice H."/>
            <person name="Bruce D."/>
            <person name="Goodwin L."/>
            <person name="Pitluck S."/>
            <person name="Chertkov O."/>
            <person name="Larimer F.W."/>
            <person name="Land M.L."/>
            <person name="Hauser L."/>
            <person name="Brettin T.S."/>
            <person name="Detter J.C."/>
            <person name="Han S."/>
            <person name="de Vos W.M."/>
            <person name="Janssen P.H."/>
            <person name="Smidt H."/>
        </authorList>
    </citation>
    <scope>NUCLEOTIDE SEQUENCE [LARGE SCALE GENOMIC DNA]</scope>
    <source>
        <strain evidence="4 5">Ellin514</strain>
    </source>
</reference>
<feature type="repeat" description="NHL" evidence="2">
    <location>
        <begin position="622"/>
        <end position="652"/>
    </location>
</feature>
<dbReference type="PROSITE" id="PS51125">
    <property type="entry name" value="NHL"/>
    <property type="match status" value="6"/>
</dbReference>
<dbReference type="Gene3D" id="2.120.10.30">
    <property type="entry name" value="TolB, C-terminal domain"/>
    <property type="match status" value="6"/>
</dbReference>